<dbReference type="Pfam" id="PF03572">
    <property type="entry name" value="Peptidase_S41"/>
    <property type="match status" value="1"/>
</dbReference>
<comment type="caution">
    <text evidence="2">The sequence shown here is derived from an EMBL/GenBank/DDBJ whole genome shotgun (WGS) entry which is preliminary data.</text>
</comment>
<dbReference type="SMART" id="SM00245">
    <property type="entry name" value="TSPc"/>
    <property type="match status" value="1"/>
</dbReference>
<accession>A0ABV6L245</accession>
<dbReference type="GO" id="GO:0016787">
    <property type="term" value="F:hydrolase activity"/>
    <property type="evidence" value="ECO:0007669"/>
    <property type="project" value="UniProtKB-KW"/>
</dbReference>
<sequence>MATTIDHPLNEIEFWQILQNIVVKIGSGHTTIVPSSSSVNHYNALSHEVLPFLIYIQKDKLYLKRFINKTDSSFRVGDEILRINGEKSYSLLMRIRNLCSGDGLSNSFKDYRLQQGAFNQIYNILYGDLSSFDVVYKSGTEIKTKTVQAATIQSNMSLDLSTTKNQYHSIYSLPQLQQTDSVNAKHTVLYSTNSPYTAILKINEFDYKDFKVFHEQVFRSLKNRNIKNLILDLRGNPGGYDRICIDLMKYLLGKNFYFSPAEEGHTNINIAMKTIDNPDFHSADTTLITYSPYKIINQENKLQSPYKNTFSGSLYLIVDGGTFSAASLLAVAIKDQRKNTFVVGRETGGNKSGSDGGQILSVTLPNTRFQLIIPLLWAYSVDKQENNGYGLKPDIEIVYSAMDVYNFLAKKGDADIFRIESEINLINTPPVVH</sequence>
<protein>
    <submittedName>
        <fullName evidence="2">S41 family peptidase</fullName>
        <ecNumber evidence="2">3.4.-.-</ecNumber>
    </submittedName>
</protein>
<dbReference type="CDD" id="cd06567">
    <property type="entry name" value="Peptidase_S41"/>
    <property type="match status" value="1"/>
</dbReference>
<evidence type="ECO:0000313" key="2">
    <source>
        <dbReference type="EMBL" id="MFC0513726.1"/>
    </source>
</evidence>
<evidence type="ECO:0000259" key="1">
    <source>
        <dbReference type="SMART" id="SM00245"/>
    </source>
</evidence>
<dbReference type="Proteomes" id="UP001589828">
    <property type="component" value="Unassembled WGS sequence"/>
</dbReference>
<dbReference type="EC" id="3.4.-.-" evidence="2"/>
<dbReference type="Gene3D" id="3.90.226.10">
    <property type="entry name" value="2-enoyl-CoA Hydratase, Chain A, domain 1"/>
    <property type="match status" value="1"/>
</dbReference>
<dbReference type="EMBL" id="JBHLTS010000017">
    <property type="protein sequence ID" value="MFC0513726.1"/>
    <property type="molecule type" value="Genomic_DNA"/>
</dbReference>
<dbReference type="SUPFAM" id="SSF52096">
    <property type="entry name" value="ClpP/crotonase"/>
    <property type="match status" value="1"/>
</dbReference>
<proteinExistence type="predicted"/>
<evidence type="ECO:0000313" key="3">
    <source>
        <dbReference type="Proteomes" id="UP001589828"/>
    </source>
</evidence>
<feature type="domain" description="Tail specific protease" evidence="1">
    <location>
        <begin position="165"/>
        <end position="398"/>
    </location>
</feature>
<gene>
    <name evidence="2" type="ORF">ACFFGT_05930</name>
</gene>
<dbReference type="RefSeq" id="WP_377021584.1">
    <property type="nucleotide sequence ID" value="NZ_JBHLTS010000017.1"/>
</dbReference>
<reference evidence="2 3" key="1">
    <citation type="submission" date="2024-09" db="EMBL/GenBank/DDBJ databases">
        <authorList>
            <person name="Sun Q."/>
            <person name="Mori K."/>
        </authorList>
    </citation>
    <scope>NUCLEOTIDE SEQUENCE [LARGE SCALE GENOMIC DNA]</scope>
    <source>
        <strain evidence="2 3">NCAIM B.02415</strain>
    </source>
</reference>
<dbReference type="PANTHER" id="PTHR32060:SF30">
    <property type="entry name" value="CARBOXY-TERMINAL PROCESSING PROTEASE CTPA"/>
    <property type="match status" value="1"/>
</dbReference>
<keyword evidence="2" id="KW-0378">Hydrolase</keyword>
<dbReference type="PANTHER" id="PTHR32060">
    <property type="entry name" value="TAIL-SPECIFIC PROTEASE"/>
    <property type="match status" value="1"/>
</dbReference>
<name>A0ABV6L245_9SPHI</name>
<dbReference type="InterPro" id="IPR029045">
    <property type="entry name" value="ClpP/crotonase-like_dom_sf"/>
</dbReference>
<organism evidence="2 3">
    <name type="scientific">Mucilaginibacter angelicae</name>
    <dbReference type="NCBI Taxonomy" id="869718"/>
    <lineage>
        <taxon>Bacteria</taxon>
        <taxon>Pseudomonadati</taxon>
        <taxon>Bacteroidota</taxon>
        <taxon>Sphingobacteriia</taxon>
        <taxon>Sphingobacteriales</taxon>
        <taxon>Sphingobacteriaceae</taxon>
        <taxon>Mucilaginibacter</taxon>
    </lineage>
</organism>
<keyword evidence="3" id="KW-1185">Reference proteome</keyword>
<dbReference type="InterPro" id="IPR005151">
    <property type="entry name" value="Tail-specific_protease"/>
</dbReference>